<feature type="domain" description="N-acetyltransferase" evidence="3">
    <location>
        <begin position="19"/>
        <end position="173"/>
    </location>
</feature>
<accession>A0A2U9PJB4</accession>
<dbReference type="InterPro" id="IPR016181">
    <property type="entry name" value="Acyl_CoA_acyltransferase"/>
</dbReference>
<organism evidence="4 5">
    <name type="scientific">Mycolicibacterium smegmatis (strain MKD8)</name>
    <name type="common">Mycobacterium smegmatis</name>
    <dbReference type="NCBI Taxonomy" id="1214915"/>
    <lineage>
        <taxon>Bacteria</taxon>
        <taxon>Bacillati</taxon>
        <taxon>Actinomycetota</taxon>
        <taxon>Actinomycetes</taxon>
        <taxon>Mycobacteriales</taxon>
        <taxon>Mycobacteriaceae</taxon>
        <taxon>Mycolicibacterium</taxon>
    </lineage>
</organism>
<dbReference type="InterPro" id="IPR000182">
    <property type="entry name" value="GNAT_dom"/>
</dbReference>
<dbReference type="Pfam" id="PF00583">
    <property type="entry name" value="Acetyltransf_1"/>
    <property type="match status" value="1"/>
</dbReference>
<dbReference type="CDD" id="cd04301">
    <property type="entry name" value="NAT_SF"/>
    <property type="match status" value="1"/>
</dbReference>
<evidence type="ECO:0000256" key="1">
    <source>
        <dbReference type="ARBA" id="ARBA00022679"/>
    </source>
</evidence>
<dbReference type="InterPro" id="IPR050832">
    <property type="entry name" value="Bact_Acetyltransf"/>
</dbReference>
<name>A0A2U9PJB4_MYCSE</name>
<evidence type="ECO:0000259" key="3">
    <source>
        <dbReference type="PROSITE" id="PS51186"/>
    </source>
</evidence>
<dbReference type="EMBL" id="CP027541">
    <property type="protein sequence ID" value="AWT51832.1"/>
    <property type="molecule type" value="Genomic_DNA"/>
</dbReference>
<evidence type="ECO:0000313" key="5">
    <source>
        <dbReference type="Proteomes" id="UP000011200"/>
    </source>
</evidence>
<dbReference type="PROSITE" id="PS51186">
    <property type="entry name" value="GNAT"/>
    <property type="match status" value="1"/>
</dbReference>
<keyword evidence="2" id="KW-0012">Acyltransferase</keyword>
<dbReference type="PANTHER" id="PTHR43877">
    <property type="entry name" value="AMINOALKYLPHOSPHONATE N-ACETYLTRANSFERASE-RELATED-RELATED"/>
    <property type="match status" value="1"/>
</dbReference>
<dbReference type="AlphaFoldDB" id="A0A2U9PJB4"/>
<reference evidence="5" key="2">
    <citation type="submission" date="2018-03" db="EMBL/GenBank/DDBJ databases">
        <authorList>
            <person name="Derbyshire K."/>
            <person name="Gray T.A."/>
            <person name="Champion M."/>
        </authorList>
    </citation>
    <scope>NUCLEOTIDE SEQUENCE [LARGE SCALE GENOMIC DNA]</scope>
    <source>
        <strain evidence="5">MKD8</strain>
    </source>
</reference>
<protein>
    <submittedName>
        <fullName evidence="4">Acetyltransferase</fullName>
    </submittedName>
</protein>
<evidence type="ECO:0000256" key="2">
    <source>
        <dbReference type="ARBA" id="ARBA00023315"/>
    </source>
</evidence>
<keyword evidence="1 4" id="KW-0808">Transferase</keyword>
<dbReference type="PANTHER" id="PTHR43877:SF2">
    <property type="entry name" value="AMINOALKYLPHOSPHONATE N-ACETYLTRANSFERASE-RELATED"/>
    <property type="match status" value="1"/>
</dbReference>
<proteinExistence type="predicted"/>
<gene>
    <name evidence="4" type="ORF">D806_008420</name>
</gene>
<dbReference type="Proteomes" id="UP000011200">
    <property type="component" value="Chromosome"/>
</dbReference>
<evidence type="ECO:0000313" key="4">
    <source>
        <dbReference type="EMBL" id="AWT51832.1"/>
    </source>
</evidence>
<dbReference type="GO" id="GO:0016747">
    <property type="term" value="F:acyltransferase activity, transferring groups other than amino-acyl groups"/>
    <property type="evidence" value="ECO:0007669"/>
    <property type="project" value="InterPro"/>
</dbReference>
<reference evidence="4 5" key="1">
    <citation type="journal article" date="2013" name="Genome Announc.">
        <title>Draft genome sequence of MKD8, a conjugal recipient Mycobacterium smegmatis strain.</title>
        <authorList>
            <person name="Gray T.A."/>
            <person name="Palumbo M.J."/>
            <person name="Derbyshire K.M."/>
        </authorList>
    </citation>
    <scope>NUCLEOTIDE SEQUENCE [LARGE SCALE GENOMIC DNA]</scope>
    <source>
        <strain evidence="4 5">MKD8</strain>
    </source>
</reference>
<dbReference type="SUPFAM" id="SSF55729">
    <property type="entry name" value="Acyl-CoA N-acyltransferases (Nat)"/>
    <property type="match status" value="1"/>
</dbReference>
<dbReference type="Gene3D" id="3.40.630.30">
    <property type="match status" value="1"/>
</dbReference>
<sequence length="176" mass="19159">MGIETVVMSEPDRTHVQFVAVGQDDPLAAPLLDELADEYSSRYGSTRDAVMTWLLSQPAEVFAPPTGGMFVGLLAGEPVTGGAFQRFDDDTAELKRIWTHSAYRKRGLAKALLTHLEDQIAARGYRKVYLTTGHLQPEAEALYAAAGYTRLPEPLPADGTVFPVAFHKVLPAEESA</sequence>